<keyword evidence="1" id="KW-0620">Polyamine biosynthesis</keyword>
<reference evidence="4 5" key="1">
    <citation type="submission" date="2020-07" db="EMBL/GenBank/DDBJ databases">
        <title>Halosimplex litoreum sp. nov. and Halosimplex rubrum sp. nov., isolated from different salt environments.</title>
        <authorList>
            <person name="Cui H."/>
        </authorList>
    </citation>
    <scope>NUCLEOTIDE SEQUENCE [LARGE SCALE GENOMIC DNA]</scope>
    <source>
        <strain evidence="4 5">R2</strain>
    </source>
</reference>
<dbReference type="PANTHER" id="PTHR43317">
    <property type="entry name" value="THERMOSPERMINE SYNTHASE ACAULIS5"/>
    <property type="match status" value="1"/>
</dbReference>
<dbReference type="Gene3D" id="3.40.50.150">
    <property type="entry name" value="Vaccinia Virus protein VP39"/>
    <property type="match status" value="1"/>
</dbReference>
<feature type="transmembrane region" description="Helical" evidence="3">
    <location>
        <begin position="208"/>
        <end position="228"/>
    </location>
</feature>
<dbReference type="Proteomes" id="UP000509346">
    <property type="component" value="Chromosome"/>
</dbReference>
<evidence type="ECO:0000313" key="4">
    <source>
        <dbReference type="EMBL" id="QLH81469.1"/>
    </source>
</evidence>
<feature type="transmembrane region" description="Helical" evidence="3">
    <location>
        <begin position="275"/>
        <end position="296"/>
    </location>
</feature>
<keyword evidence="3" id="KW-0472">Membrane</keyword>
<dbReference type="GO" id="GO:0006596">
    <property type="term" value="P:polyamine biosynthetic process"/>
    <property type="evidence" value="ECO:0007669"/>
    <property type="project" value="UniProtKB-KW"/>
</dbReference>
<protein>
    <submittedName>
        <fullName evidence="4">Spermidine synthase</fullName>
    </submittedName>
</protein>
<sequence length="640" mass="69570">MARDSDDAAGRAGAPPERSADEEPPLSSSNPRLTDRRLLLALTFVVAFCSIAYELVYSELLTVFYGGTVLRYSITIGLYLFSMGVGSFLSAHLDDPAGNFLRTEVYLALAGPAGAGFMIALNAFPDVTLTVGRLALKEPLTLGLAHVPILVVGVLSGFEIPLLNDLVEHREETLFAALGGLYPRRIVRGVLGVFFSVSEAEGRSFSEVLGVDYLGGLAGTVVYALVLYPNYGLVVSVLVLGLLNGLAALAFAVWSARAPAERGADRSFSLARWRGVVLAGLLLTGAYGGLVANAGAVDRAVTGAYMGDRIESEYQPGKAEVTVTGFERTRYQRITTYRRDVAGDPGTETCLRLDGAIQLCESWVDSYHAGLVDVPMSAYLDGSGTARADPRTSDAGAEAARTDGDAPDAARSGSDAAGNASFDVLLVGGGDYIAVDRLRDYGVGVDQVDIDGEFLDYSREESAFARYNDDAFEYDRLNTTVGDAYNYLRGSEKRYDLILLDVPGARSDDALSLYSTEFYRLLRGHLTDRGVVATWAYSKYWFPQHHKAYVETVREAGFDRYLPYSVYEDPDGDDELERGERFYLLSDGPAPTPNVSRARSDYLDAVADRYERLDWRPVPAYRGVEPNSVFDPNYDVIVDP</sequence>
<keyword evidence="5" id="KW-1185">Reference proteome</keyword>
<name>A0A7D5TAN1_9EURY</name>
<dbReference type="Pfam" id="PF01564">
    <property type="entry name" value="Spermine_synth"/>
    <property type="match status" value="1"/>
</dbReference>
<organism evidence="4 5">
    <name type="scientific">Halosimplex pelagicum</name>
    <dbReference type="NCBI Taxonomy" id="869886"/>
    <lineage>
        <taxon>Archaea</taxon>
        <taxon>Methanobacteriati</taxon>
        <taxon>Methanobacteriota</taxon>
        <taxon>Stenosarchaea group</taxon>
        <taxon>Halobacteria</taxon>
        <taxon>Halobacteriales</taxon>
        <taxon>Haloarculaceae</taxon>
        <taxon>Halosimplex</taxon>
    </lineage>
</organism>
<dbReference type="InterPro" id="IPR029063">
    <property type="entry name" value="SAM-dependent_MTases_sf"/>
</dbReference>
<feature type="transmembrane region" description="Helical" evidence="3">
    <location>
        <begin position="38"/>
        <end position="57"/>
    </location>
</feature>
<feature type="transmembrane region" description="Helical" evidence="3">
    <location>
        <begin position="69"/>
        <end position="93"/>
    </location>
</feature>
<dbReference type="SUPFAM" id="SSF53335">
    <property type="entry name" value="S-adenosyl-L-methionine-dependent methyltransferases"/>
    <property type="match status" value="1"/>
</dbReference>
<feature type="transmembrane region" description="Helical" evidence="3">
    <location>
        <begin position="144"/>
        <end position="163"/>
    </location>
</feature>
<dbReference type="GeneID" id="56082409"/>
<dbReference type="KEGG" id="hpel:HZS54_07430"/>
<keyword evidence="3" id="KW-0812">Transmembrane</keyword>
<feature type="transmembrane region" description="Helical" evidence="3">
    <location>
        <begin position="105"/>
        <end position="124"/>
    </location>
</feature>
<feature type="region of interest" description="Disordered" evidence="2">
    <location>
        <begin position="383"/>
        <end position="415"/>
    </location>
</feature>
<accession>A0A7D5TAN1</accession>
<evidence type="ECO:0000256" key="3">
    <source>
        <dbReference type="SAM" id="Phobius"/>
    </source>
</evidence>
<feature type="transmembrane region" description="Helical" evidence="3">
    <location>
        <begin position="234"/>
        <end position="254"/>
    </location>
</feature>
<evidence type="ECO:0000313" key="5">
    <source>
        <dbReference type="Proteomes" id="UP000509346"/>
    </source>
</evidence>
<dbReference type="EMBL" id="CP058909">
    <property type="protein sequence ID" value="QLH81469.1"/>
    <property type="molecule type" value="Genomic_DNA"/>
</dbReference>
<evidence type="ECO:0000256" key="2">
    <source>
        <dbReference type="SAM" id="MobiDB-lite"/>
    </source>
</evidence>
<keyword evidence="3" id="KW-1133">Transmembrane helix</keyword>
<gene>
    <name evidence="4" type="ORF">HZS54_07430</name>
</gene>
<evidence type="ECO:0000256" key="1">
    <source>
        <dbReference type="ARBA" id="ARBA00023115"/>
    </source>
</evidence>
<feature type="region of interest" description="Disordered" evidence="2">
    <location>
        <begin position="1"/>
        <end position="30"/>
    </location>
</feature>
<proteinExistence type="predicted"/>
<dbReference type="AlphaFoldDB" id="A0A7D5TAN1"/>
<dbReference type="RefSeq" id="WP_179921496.1">
    <property type="nucleotide sequence ID" value="NZ_CP058909.1"/>
</dbReference>
<dbReference type="PANTHER" id="PTHR43317:SF1">
    <property type="entry name" value="THERMOSPERMINE SYNTHASE ACAULIS5"/>
    <property type="match status" value="1"/>
</dbReference>
<dbReference type="OrthoDB" id="10538at2157"/>